<comment type="caution">
    <text evidence="1">The sequence shown here is derived from an EMBL/GenBank/DDBJ whole genome shotgun (WGS) entry which is preliminary data.</text>
</comment>
<keyword evidence="1" id="KW-0812">Transmembrane</keyword>
<accession>A0ACA9Y3D9</accession>
<evidence type="ECO:0000313" key="2">
    <source>
        <dbReference type="Proteomes" id="UP001152531"/>
    </source>
</evidence>
<keyword evidence="1" id="KW-0472">Membrane</keyword>
<proteinExistence type="predicted"/>
<protein>
    <submittedName>
        <fullName evidence="1">Probable ferric reductase transmembrane component 8</fullName>
    </submittedName>
</protein>
<reference evidence="1" key="1">
    <citation type="submission" date="2022-06" db="EMBL/GenBank/DDBJ databases">
        <authorList>
            <person name="Legras J.-L."/>
            <person name="Devillers H."/>
            <person name="Grondin C."/>
        </authorList>
    </citation>
    <scope>NUCLEOTIDE SEQUENCE</scope>
    <source>
        <strain evidence="1">CLIB 1444</strain>
    </source>
</reference>
<name>A0ACA9Y3D9_9ASCO</name>
<organism evidence="1 2">
    <name type="scientific">[Candida] jaroonii</name>
    <dbReference type="NCBI Taxonomy" id="467808"/>
    <lineage>
        <taxon>Eukaryota</taxon>
        <taxon>Fungi</taxon>
        <taxon>Dikarya</taxon>
        <taxon>Ascomycota</taxon>
        <taxon>Saccharomycotina</taxon>
        <taxon>Pichiomycetes</taxon>
        <taxon>Debaryomycetaceae</taxon>
        <taxon>Yamadazyma</taxon>
    </lineage>
</organism>
<dbReference type="Proteomes" id="UP001152531">
    <property type="component" value="Unassembled WGS sequence"/>
</dbReference>
<evidence type="ECO:0000313" key="1">
    <source>
        <dbReference type="EMBL" id="CAH6718871.1"/>
    </source>
</evidence>
<dbReference type="EMBL" id="CALSDN010000001">
    <property type="protein sequence ID" value="CAH6718871.1"/>
    <property type="molecule type" value="Genomic_DNA"/>
</dbReference>
<keyword evidence="2" id="KW-1185">Reference proteome</keyword>
<sequence length="650" mass="75295">MDYIDYFHYPESKSPQYKQNRQDTTDKYGNITVAILFGFLVIIGSFNSLIKWGINFHRFKVIKFINKLPENKVTRLLKNVLLVVLYHLPTAFQIVFWLTVLSVLSLSDLNDGDLIFLAKRLGRISYNCLPTVFFLSLRPSPLPNTLYLSLLPIHKWLSRIIILQSILHTLLYIGFFNINNTWFKLFKLENWYGIIALASFLIILVTSFSRFRNNHYKMFYNFHYCLSWLIVITLQFHVRPSNSIGFTSMNLCILIGQLVYRFRLTTLSKPEDFKITNISPHLILVEFPKTLISKESINPGSHIRLTNKSNNPITNFFKQTIPNYHPYTLVSLPNNFKQKLIIKKGTFKFSHQQYYVTGSYNANLLFLDNKEDKFSISKVKVNTKKILIVIGGSAISFALPILRVMNYHGIPVRLIWVVKDFRDIIVLKYFDGFIHSDDIEIYVTGPEIITDTTDHGSYSTYGTINTEEDQDYPQEEDRRNFEDENVDIAIGEEFCDEFDSFNDTLDTSSVSSVDSLQTSHSNGSSKSIKTNISNERFKPKLDTSNNITRTYVNSYIETIKRLHLSNKVFKGRPKLNNKYYNWCLNDSPCTGPIEVNNHLVCCRDLPQSSINMNHESQVWVISAGPKGLVQNVKVWAKENGLKFHEEAFYT</sequence>
<gene>
    <name evidence="1" type="ORF">CLIB1444_01S16358</name>
</gene>